<dbReference type="PANTHER" id="PTHR31360:SF1">
    <property type="entry name" value="OIL BODY-ASSOCIATED PROTEIN 2A"/>
    <property type="match status" value="1"/>
</dbReference>
<reference evidence="3" key="2">
    <citation type="journal article" date="2024" name="Plant">
        <title>Genomic evolution and insights into agronomic trait innovations of Sesamum species.</title>
        <authorList>
            <person name="Miao H."/>
            <person name="Wang L."/>
            <person name="Qu L."/>
            <person name="Liu H."/>
            <person name="Sun Y."/>
            <person name="Le M."/>
            <person name="Wang Q."/>
            <person name="Wei S."/>
            <person name="Zheng Y."/>
            <person name="Lin W."/>
            <person name="Duan Y."/>
            <person name="Cao H."/>
            <person name="Xiong S."/>
            <person name="Wang X."/>
            <person name="Wei L."/>
            <person name="Li C."/>
            <person name="Ma Q."/>
            <person name="Ju M."/>
            <person name="Zhao R."/>
            <person name="Li G."/>
            <person name="Mu C."/>
            <person name="Tian Q."/>
            <person name="Mei H."/>
            <person name="Zhang T."/>
            <person name="Gao T."/>
            <person name="Zhang H."/>
        </authorList>
    </citation>
    <scope>NUCLEOTIDE SEQUENCE</scope>
    <source>
        <strain evidence="3">KEN8</strain>
    </source>
</reference>
<proteinExistence type="inferred from homology"/>
<feature type="region of interest" description="Disordered" evidence="2">
    <location>
        <begin position="1"/>
        <end position="20"/>
    </location>
</feature>
<comment type="caution">
    <text evidence="3">The sequence shown here is derived from an EMBL/GenBank/DDBJ whole genome shotgun (WGS) entry which is preliminary data.</text>
</comment>
<name>A0AAW2MDM3_9LAMI</name>
<accession>A0AAW2MDM3</accession>
<reference evidence="3" key="1">
    <citation type="submission" date="2020-06" db="EMBL/GenBank/DDBJ databases">
        <authorList>
            <person name="Li T."/>
            <person name="Hu X."/>
            <person name="Zhang T."/>
            <person name="Song X."/>
            <person name="Zhang H."/>
            <person name="Dai N."/>
            <person name="Sheng W."/>
            <person name="Hou X."/>
            <person name="Wei L."/>
        </authorList>
    </citation>
    <scope>NUCLEOTIDE SEQUENCE</scope>
    <source>
        <strain evidence="3">KEN8</strain>
        <tissue evidence="3">Leaf</tissue>
    </source>
</reference>
<evidence type="ECO:0000256" key="2">
    <source>
        <dbReference type="SAM" id="MobiDB-lite"/>
    </source>
</evidence>
<organism evidence="3">
    <name type="scientific">Sesamum calycinum</name>
    <dbReference type="NCBI Taxonomy" id="2727403"/>
    <lineage>
        <taxon>Eukaryota</taxon>
        <taxon>Viridiplantae</taxon>
        <taxon>Streptophyta</taxon>
        <taxon>Embryophyta</taxon>
        <taxon>Tracheophyta</taxon>
        <taxon>Spermatophyta</taxon>
        <taxon>Magnoliopsida</taxon>
        <taxon>eudicotyledons</taxon>
        <taxon>Gunneridae</taxon>
        <taxon>Pentapetalae</taxon>
        <taxon>asterids</taxon>
        <taxon>lamiids</taxon>
        <taxon>Lamiales</taxon>
        <taxon>Pedaliaceae</taxon>
        <taxon>Sesamum</taxon>
    </lineage>
</organism>
<dbReference type="PANTHER" id="PTHR31360">
    <property type="match status" value="1"/>
</dbReference>
<dbReference type="EMBL" id="JACGWM010000014">
    <property type="protein sequence ID" value="KAL0328929.1"/>
    <property type="molecule type" value="Genomic_DNA"/>
</dbReference>
<protein>
    <submittedName>
        <fullName evidence="3">Oil body-associated protein 2A</fullName>
    </submittedName>
</protein>
<sequence>MAAAAEQGGEKIPPGKPMSVEQHMLDKGAQMLQSLKPVKHMNQHICTFALYSHDMTRQVETHHFATRLNQDFLQCAVYDSDDSTAASSVPLDLFVANCLTALQFLLAAASMISGIISFATLAGVEYIVSDKIFESLPPDEQKLWHSHAYEIKSGLLVNPRVPEMVVRPELENLAKTYGKFWCTWQTDRGDKLPMGPPVLMMSPQPVNLGMVNPDLIVKRDDKYNISSEALKNARIEIPEPEWINPQADYWKQHGVGFFIDVETKEMKKTVPFP</sequence>
<gene>
    <name evidence="3" type="ORF">Scaly_2325500</name>
</gene>
<dbReference type="InterPro" id="IPR010686">
    <property type="entry name" value="OBAP-like"/>
</dbReference>
<evidence type="ECO:0000313" key="3">
    <source>
        <dbReference type="EMBL" id="KAL0328929.1"/>
    </source>
</evidence>
<dbReference type="Pfam" id="PF06884">
    <property type="entry name" value="DUF1264"/>
    <property type="match status" value="2"/>
</dbReference>
<evidence type="ECO:0000256" key="1">
    <source>
        <dbReference type="ARBA" id="ARBA00009740"/>
    </source>
</evidence>
<comment type="similarity">
    <text evidence="1">Belongs to the OBAP family.</text>
</comment>
<dbReference type="AlphaFoldDB" id="A0AAW2MDM3"/>